<evidence type="ECO:0000313" key="12">
    <source>
        <dbReference type="Proteomes" id="UP000245629"/>
    </source>
</evidence>
<reference evidence="12" key="1">
    <citation type="submission" date="2018-05" db="EMBL/GenBank/DDBJ databases">
        <title>Azospirillum thermophila sp. nov., a novel isolated from hot spring.</title>
        <authorList>
            <person name="Zhao Z."/>
        </authorList>
    </citation>
    <scope>NUCLEOTIDE SEQUENCE [LARGE SCALE GENOMIC DNA]</scope>
    <source>
        <strain evidence="12">CFH 70021</strain>
    </source>
</reference>
<evidence type="ECO:0000259" key="10">
    <source>
        <dbReference type="PROSITE" id="PS50929"/>
    </source>
</evidence>
<feature type="transmembrane region" description="Helical" evidence="8">
    <location>
        <begin position="154"/>
        <end position="171"/>
    </location>
</feature>
<keyword evidence="12" id="KW-1185">Reference proteome</keyword>
<proteinExistence type="predicted"/>
<dbReference type="Proteomes" id="UP000245629">
    <property type="component" value="Chromosome 1"/>
</dbReference>
<dbReference type="InterPro" id="IPR027417">
    <property type="entry name" value="P-loop_NTPase"/>
</dbReference>
<feature type="transmembrane region" description="Helical" evidence="8">
    <location>
        <begin position="263"/>
        <end position="282"/>
    </location>
</feature>
<keyword evidence="7 8" id="KW-0472">Membrane</keyword>
<accession>A0A2S2CMA0</accession>
<keyword evidence="2" id="KW-0813">Transport</keyword>
<dbReference type="Pfam" id="PF00664">
    <property type="entry name" value="ABC_membrane"/>
    <property type="match status" value="1"/>
</dbReference>
<dbReference type="InterPro" id="IPR039421">
    <property type="entry name" value="Type_1_exporter"/>
</dbReference>
<feature type="domain" description="ABC transporter" evidence="9">
    <location>
        <begin position="352"/>
        <end position="586"/>
    </location>
</feature>
<evidence type="ECO:0000256" key="3">
    <source>
        <dbReference type="ARBA" id="ARBA00022692"/>
    </source>
</evidence>
<dbReference type="PROSITE" id="PS50929">
    <property type="entry name" value="ABC_TM1F"/>
    <property type="match status" value="1"/>
</dbReference>
<dbReference type="SUPFAM" id="SSF52540">
    <property type="entry name" value="P-loop containing nucleoside triphosphate hydrolases"/>
    <property type="match status" value="1"/>
</dbReference>
<dbReference type="Pfam" id="PF00005">
    <property type="entry name" value="ABC_tran"/>
    <property type="match status" value="1"/>
</dbReference>
<feature type="transmembrane region" description="Helical" evidence="8">
    <location>
        <begin position="177"/>
        <end position="194"/>
    </location>
</feature>
<dbReference type="PANTHER" id="PTHR43394">
    <property type="entry name" value="ATP-DEPENDENT PERMEASE MDL1, MITOCHONDRIAL"/>
    <property type="match status" value="1"/>
</dbReference>
<comment type="subcellular location">
    <subcellularLocation>
        <location evidence="1">Cell membrane</location>
        <topology evidence="1">Multi-pass membrane protein</topology>
    </subcellularLocation>
</comment>
<protein>
    <submittedName>
        <fullName evidence="11">ABC transporter permease</fullName>
    </submittedName>
</protein>
<dbReference type="RefSeq" id="WP_109324867.1">
    <property type="nucleotide sequence ID" value="NZ_CP029352.1"/>
</dbReference>
<evidence type="ECO:0000256" key="8">
    <source>
        <dbReference type="SAM" id="Phobius"/>
    </source>
</evidence>
<dbReference type="InterPro" id="IPR011527">
    <property type="entry name" value="ABC1_TM_dom"/>
</dbReference>
<keyword evidence="5" id="KW-0067">ATP-binding</keyword>
<keyword evidence="4" id="KW-0547">Nucleotide-binding</keyword>
<dbReference type="GO" id="GO:0005886">
    <property type="term" value="C:plasma membrane"/>
    <property type="evidence" value="ECO:0007669"/>
    <property type="project" value="UniProtKB-SubCell"/>
</dbReference>
<dbReference type="AlphaFoldDB" id="A0A2S2CMA0"/>
<dbReference type="Gene3D" id="1.20.1560.10">
    <property type="entry name" value="ABC transporter type 1, transmembrane domain"/>
    <property type="match status" value="1"/>
</dbReference>
<name>A0A2S2CMA0_9PROT</name>
<dbReference type="GO" id="GO:0005524">
    <property type="term" value="F:ATP binding"/>
    <property type="evidence" value="ECO:0007669"/>
    <property type="project" value="UniProtKB-KW"/>
</dbReference>
<evidence type="ECO:0000256" key="5">
    <source>
        <dbReference type="ARBA" id="ARBA00022840"/>
    </source>
</evidence>
<dbReference type="PROSITE" id="PS50893">
    <property type="entry name" value="ABC_TRANSPORTER_2"/>
    <property type="match status" value="1"/>
</dbReference>
<dbReference type="Gene3D" id="3.40.50.300">
    <property type="entry name" value="P-loop containing nucleotide triphosphate hydrolases"/>
    <property type="match status" value="1"/>
</dbReference>
<feature type="domain" description="ABC transmembrane type-1" evidence="10">
    <location>
        <begin position="37"/>
        <end position="318"/>
    </location>
</feature>
<organism evidence="11 12">
    <name type="scientific">Azospirillum thermophilum</name>
    <dbReference type="NCBI Taxonomy" id="2202148"/>
    <lineage>
        <taxon>Bacteria</taxon>
        <taxon>Pseudomonadati</taxon>
        <taxon>Pseudomonadota</taxon>
        <taxon>Alphaproteobacteria</taxon>
        <taxon>Rhodospirillales</taxon>
        <taxon>Azospirillaceae</taxon>
        <taxon>Azospirillum</taxon>
    </lineage>
</organism>
<dbReference type="PROSITE" id="PS00211">
    <property type="entry name" value="ABC_TRANSPORTER_1"/>
    <property type="match status" value="1"/>
</dbReference>
<dbReference type="EMBL" id="CP029352">
    <property type="protein sequence ID" value="AWK85549.1"/>
    <property type="molecule type" value="Genomic_DNA"/>
</dbReference>
<evidence type="ECO:0000313" key="11">
    <source>
        <dbReference type="EMBL" id="AWK85549.1"/>
    </source>
</evidence>
<dbReference type="OrthoDB" id="5288404at2"/>
<dbReference type="InterPro" id="IPR003593">
    <property type="entry name" value="AAA+_ATPase"/>
</dbReference>
<evidence type="ECO:0000256" key="6">
    <source>
        <dbReference type="ARBA" id="ARBA00022989"/>
    </source>
</evidence>
<dbReference type="PANTHER" id="PTHR43394:SF1">
    <property type="entry name" value="ATP-BINDING CASSETTE SUB-FAMILY B MEMBER 10, MITOCHONDRIAL"/>
    <property type="match status" value="1"/>
</dbReference>
<dbReference type="GO" id="GO:0090374">
    <property type="term" value="P:oligopeptide export from mitochondrion"/>
    <property type="evidence" value="ECO:0007669"/>
    <property type="project" value="TreeGrafter"/>
</dbReference>
<dbReference type="FunFam" id="3.40.50.300:FF:000287">
    <property type="entry name" value="Multidrug ABC transporter ATP-binding protein"/>
    <property type="match status" value="1"/>
</dbReference>
<dbReference type="InterPro" id="IPR017871">
    <property type="entry name" value="ABC_transporter-like_CS"/>
</dbReference>
<evidence type="ECO:0000256" key="2">
    <source>
        <dbReference type="ARBA" id="ARBA00022448"/>
    </source>
</evidence>
<dbReference type="InterPro" id="IPR003439">
    <property type="entry name" value="ABC_transporter-like_ATP-bd"/>
</dbReference>
<keyword evidence="6 8" id="KW-1133">Transmembrane helix</keyword>
<feature type="transmembrane region" description="Helical" evidence="8">
    <location>
        <begin position="36"/>
        <end position="56"/>
    </location>
</feature>
<dbReference type="GO" id="GO:0016887">
    <property type="term" value="F:ATP hydrolysis activity"/>
    <property type="evidence" value="ECO:0007669"/>
    <property type="project" value="InterPro"/>
</dbReference>
<evidence type="ECO:0000259" key="9">
    <source>
        <dbReference type="PROSITE" id="PS50893"/>
    </source>
</evidence>
<dbReference type="InterPro" id="IPR036640">
    <property type="entry name" value="ABC1_TM_sf"/>
</dbReference>
<dbReference type="CDD" id="cd18552">
    <property type="entry name" value="ABC_6TM_MsbA_like"/>
    <property type="match status" value="1"/>
</dbReference>
<evidence type="ECO:0000256" key="4">
    <source>
        <dbReference type="ARBA" id="ARBA00022741"/>
    </source>
</evidence>
<dbReference type="GO" id="GO:0015421">
    <property type="term" value="F:ABC-type oligopeptide transporter activity"/>
    <property type="evidence" value="ECO:0007669"/>
    <property type="project" value="TreeGrafter"/>
</dbReference>
<dbReference type="KEGG" id="azz:DEW08_04650"/>
<sequence>MATTKSSGGQLRLDATTERLVLRMWRDWIRPYRGKLALCFLLMAVVAATTGAYPLLIDQSYAMFGAQDRTMVLAIPALIVLVTMVKGVSLYAQTVVTSDIVQRIIADVRLSMFAHLLRSDLAQLHGAPTGSLTSRFINDVDFIRNALSRTLTGLVRDILTVVALVGSMFYLDWLLSLIVFVIYPIAAVPIVRIGKRLRRVSRDTQAQTGSMTSLLTESLSGARMVKTYCLEDYERARAAAAFHENYELTMKATRARSRIDPMMEVLGGIAVAGVIAFAGYRMTMGEGSVGAFSGFVGALLMAAQPVRAIGTLNAALQEGLAAAQRIFELVDEQPKILEAPDARPLAVEAGAVALRGVRFAYEAGAETLKGIDLEVAPGTTVALVGRSGAGKSTVFNLIPRLYDAAAGQVLIDGQDVRGATLRSLRGAVSIVSQDTVLFNDTVRANIAFGRLDAPMEDIVSAATSAAAHDFIMKLPEGYDTVIGDRGVKLSGGERQRLALARAFLKNAPILLLDEATSALDSESERLVQGALERLTRGRTTLVIAHRLATVRNADRIVVMEGGRIVEQGTHDALLAANGTYARLSRLQFGEDGEAALSA</sequence>
<evidence type="ECO:0000256" key="1">
    <source>
        <dbReference type="ARBA" id="ARBA00004651"/>
    </source>
</evidence>
<evidence type="ECO:0000256" key="7">
    <source>
        <dbReference type="ARBA" id="ARBA00023136"/>
    </source>
</evidence>
<gene>
    <name evidence="11" type="ORF">DEW08_04650</name>
</gene>
<dbReference type="SUPFAM" id="SSF90123">
    <property type="entry name" value="ABC transporter transmembrane region"/>
    <property type="match status" value="1"/>
</dbReference>
<keyword evidence="3 8" id="KW-0812">Transmembrane</keyword>
<dbReference type="SMART" id="SM00382">
    <property type="entry name" value="AAA"/>
    <property type="match status" value="1"/>
</dbReference>
<feature type="transmembrane region" description="Helical" evidence="8">
    <location>
        <begin position="71"/>
        <end position="92"/>
    </location>
</feature>